<organism evidence="3 4">
    <name type="scientific">Caballeronia sordidicola</name>
    <name type="common">Burkholderia sordidicola</name>
    <dbReference type="NCBI Taxonomy" id="196367"/>
    <lineage>
        <taxon>Bacteria</taxon>
        <taxon>Pseudomonadati</taxon>
        <taxon>Pseudomonadota</taxon>
        <taxon>Betaproteobacteria</taxon>
        <taxon>Burkholderiales</taxon>
        <taxon>Burkholderiaceae</taxon>
        <taxon>Caballeronia</taxon>
    </lineage>
</organism>
<evidence type="ECO:0000256" key="1">
    <source>
        <dbReference type="SAM" id="SignalP"/>
    </source>
</evidence>
<dbReference type="PRINTS" id="PR00111">
    <property type="entry name" value="ABHYDROLASE"/>
</dbReference>
<dbReference type="InterPro" id="IPR000073">
    <property type="entry name" value="AB_hydrolase_1"/>
</dbReference>
<dbReference type="SUPFAM" id="SSF53474">
    <property type="entry name" value="alpha/beta-Hydrolases"/>
    <property type="match status" value="1"/>
</dbReference>
<dbReference type="RefSeq" id="WP_062174856.1">
    <property type="nucleotide sequence ID" value="NZ_NBTZ01000161.1"/>
</dbReference>
<evidence type="ECO:0000313" key="4">
    <source>
        <dbReference type="Proteomes" id="UP000195221"/>
    </source>
</evidence>
<dbReference type="InterPro" id="IPR029058">
    <property type="entry name" value="AB_hydrolase_fold"/>
</dbReference>
<keyword evidence="3" id="KW-0378">Hydrolase</keyword>
<feature type="signal peptide" evidence="1">
    <location>
        <begin position="1"/>
        <end position="21"/>
    </location>
</feature>
<name>A0A242M5G4_CABSO</name>
<dbReference type="Pfam" id="PF00561">
    <property type="entry name" value="Abhydrolase_1"/>
    <property type="match status" value="1"/>
</dbReference>
<dbReference type="EMBL" id="NBTZ01000161">
    <property type="protein sequence ID" value="OTP66397.1"/>
    <property type="molecule type" value="Genomic_DNA"/>
</dbReference>
<comment type="caution">
    <text evidence="3">The sequence shown here is derived from an EMBL/GenBank/DDBJ whole genome shotgun (WGS) entry which is preliminary data.</text>
</comment>
<accession>A0A242M5G4</accession>
<sequence>MKIRTLIAVAAALIATHVVHAASLPSISSTTSYHTLTVDGIGIFYREAGPKNAPTLVLLHGFPSSSREFDALIPLLATRYHLLAPDLPGFGQSDAPPPSSYAYTFDHLAQTTDHFLEQLGIDKYSLYLHDYGGPVGFRVMTAHPERVQTLVVQNANAYRDGLGTKWTDIAQYWANPQGHPEILDAFMSLPATEQRHTAGSSHPDRYDPDAWTDEYAHLSKPGQRAIQGSLLYDYQTNVASYPAWQAWLREFKPPTLVVWGKNDPSFLASGAEAFKRDLPDAEVHLLNAGHFAFDEKVDEIAAIMLVFLNKHLD</sequence>
<dbReference type="PANTHER" id="PTHR42977:SF1">
    <property type="entry name" value="BLR6576 PROTEIN"/>
    <property type="match status" value="1"/>
</dbReference>
<dbReference type="AlphaFoldDB" id="A0A242M5G4"/>
<gene>
    <name evidence="3" type="ORF">PAMC26577_38070</name>
</gene>
<dbReference type="PANTHER" id="PTHR42977">
    <property type="entry name" value="HYDROLASE-RELATED"/>
    <property type="match status" value="1"/>
</dbReference>
<protein>
    <submittedName>
        <fullName evidence="3">Alpha/beta hydrolase</fullName>
    </submittedName>
</protein>
<dbReference type="GO" id="GO:0004301">
    <property type="term" value="F:epoxide hydrolase activity"/>
    <property type="evidence" value="ECO:0007669"/>
    <property type="project" value="TreeGrafter"/>
</dbReference>
<dbReference type="InterPro" id="IPR051340">
    <property type="entry name" value="Haloalkane_dehalogenase"/>
</dbReference>
<keyword evidence="1" id="KW-0732">Signal</keyword>
<dbReference type="Proteomes" id="UP000195221">
    <property type="component" value="Unassembled WGS sequence"/>
</dbReference>
<feature type="chain" id="PRO_5011292512" evidence="1">
    <location>
        <begin position="22"/>
        <end position="313"/>
    </location>
</feature>
<evidence type="ECO:0000259" key="2">
    <source>
        <dbReference type="Pfam" id="PF00561"/>
    </source>
</evidence>
<reference evidence="3 4" key="1">
    <citation type="submission" date="2017-03" db="EMBL/GenBank/DDBJ databases">
        <title>Genome analysis of strain PAMC 26577.</title>
        <authorList>
            <person name="Oh H.-M."/>
            <person name="Yang J.-A."/>
        </authorList>
    </citation>
    <scope>NUCLEOTIDE SEQUENCE [LARGE SCALE GENOMIC DNA]</scope>
    <source>
        <strain evidence="3 4">PAMC 26577</strain>
    </source>
</reference>
<evidence type="ECO:0000313" key="3">
    <source>
        <dbReference type="EMBL" id="OTP66397.1"/>
    </source>
</evidence>
<proteinExistence type="predicted"/>
<dbReference type="InterPro" id="IPR000639">
    <property type="entry name" value="Epox_hydrolase-like"/>
</dbReference>
<dbReference type="PRINTS" id="PR00412">
    <property type="entry name" value="EPOXHYDRLASE"/>
</dbReference>
<feature type="domain" description="AB hydrolase-1" evidence="2">
    <location>
        <begin position="54"/>
        <end position="296"/>
    </location>
</feature>
<dbReference type="Gene3D" id="3.40.50.1820">
    <property type="entry name" value="alpha/beta hydrolase"/>
    <property type="match status" value="1"/>
</dbReference>